<feature type="region of interest" description="Disordered" evidence="7">
    <location>
        <begin position="1"/>
        <end position="54"/>
    </location>
</feature>
<dbReference type="PROSITE" id="PS50850">
    <property type="entry name" value="MFS"/>
    <property type="match status" value="1"/>
</dbReference>
<gene>
    <name evidence="10" type="ORF">SAMN05216251_10453</name>
</gene>
<feature type="transmembrane region" description="Helical" evidence="8">
    <location>
        <begin position="317"/>
        <end position="338"/>
    </location>
</feature>
<dbReference type="STRING" id="380248.SAMN05216251_10453"/>
<dbReference type="GO" id="GO:0022857">
    <property type="term" value="F:transmembrane transporter activity"/>
    <property type="evidence" value="ECO:0007669"/>
    <property type="project" value="InterPro"/>
</dbReference>
<protein>
    <submittedName>
        <fullName evidence="10">Predicted arabinose efflux permease, MFS family</fullName>
    </submittedName>
</protein>
<evidence type="ECO:0000313" key="11">
    <source>
        <dbReference type="Proteomes" id="UP000199323"/>
    </source>
</evidence>
<dbReference type="CDD" id="cd06173">
    <property type="entry name" value="MFS_MefA_like"/>
    <property type="match status" value="1"/>
</dbReference>
<comment type="subcellular location">
    <subcellularLocation>
        <location evidence="1">Cell inner membrane</location>
        <topology evidence="1">Multi-pass membrane protein</topology>
    </subcellularLocation>
</comment>
<dbReference type="InterPro" id="IPR036259">
    <property type="entry name" value="MFS_trans_sf"/>
</dbReference>
<dbReference type="Proteomes" id="UP000199323">
    <property type="component" value="Unassembled WGS sequence"/>
</dbReference>
<keyword evidence="11" id="KW-1185">Reference proteome</keyword>
<dbReference type="EMBL" id="FONG01000004">
    <property type="protein sequence ID" value="SFE60690.1"/>
    <property type="molecule type" value="Genomic_DNA"/>
</dbReference>
<feature type="transmembrane region" description="Helical" evidence="8">
    <location>
        <begin position="204"/>
        <end position="225"/>
    </location>
</feature>
<evidence type="ECO:0000256" key="2">
    <source>
        <dbReference type="ARBA" id="ARBA00022448"/>
    </source>
</evidence>
<feature type="transmembrane region" description="Helical" evidence="8">
    <location>
        <begin position="139"/>
        <end position="159"/>
    </location>
</feature>
<feature type="transmembrane region" description="Helical" evidence="8">
    <location>
        <begin position="368"/>
        <end position="388"/>
    </location>
</feature>
<evidence type="ECO:0000256" key="6">
    <source>
        <dbReference type="ARBA" id="ARBA00023136"/>
    </source>
</evidence>
<evidence type="ECO:0000256" key="7">
    <source>
        <dbReference type="SAM" id="MobiDB-lite"/>
    </source>
</evidence>
<reference evidence="10 11" key="1">
    <citation type="submission" date="2016-10" db="EMBL/GenBank/DDBJ databases">
        <authorList>
            <person name="de Groot N.N."/>
        </authorList>
    </citation>
    <scope>NUCLEOTIDE SEQUENCE [LARGE SCALE GENOMIC DNA]</scope>
    <source>
        <strain evidence="10 11">CGMCC 4.3510</strain>
    </source>
</reference>
<dbReference type="AlphaFoldDB" id="A0A1I2BZE9"/>
<proteinExistence type="predicted"/>
<evidence type="ECO:0000256" key="1">
    <source>
        <dbReference type="ARBA" id="ARBA00004429"/>
    </source>
</evidence>
<feature type="transmembrane region" description="Helical" evidence="8">
    <location>
        <begin position="165"/>
        <end position="183"/>
    </location>
</feature>
<evidence type="ECO:0000256" key="3">
    <source>
        <dbReference type="ARBA" id="ARBA00022475"/>
    </source>
</evidence>
<keyword evidence="5 8" id="KW-1133">Transmembrane helix</keyword>
<evidence type="ECO:0000259" key="9">
    <source>
        <dbReference type="PROSITE" id="PS50850"/>
    </source>
</evidence>
<sequence length="468" mass="48970">MLPFLVLNSEDERDRGAAPSGALAPEKPEKPEGTEKSGKSAAAAAARDRSATPLAKPRRRLLADISPLREHPDFRRLWFGNTISYIGQQMTAMAVSLQVYAITGSSFYVGLVGLCSLVPLIVFGLYGGAVADAVDRRRLGLVTATGATVCSAVLAAAAIGHLKYVGLLYAVVALQAVCFAMNSPARSSMIPRLLPPERLPAANALASLAGGVGQMAGPMLGAVLVGAWGYQAAYLVDVAAFTASLYAMWRLPAMLPGEGDGAVRRRPSVMEGLRYLASRPNLRTTFVSDLAAMVLAQPRVLFPAVAGLWYGGDTRTVGLLAAAPAVGALLGSVFSGWLGRVHRQGFAVLLAVGSWGAAVAVFGLTRNLWLGLLFLAFAGCADTVSMVFRNTMLQSAAPDDMRGRLQGVFLVVVVGGPRLGDFLAGSASDLFSPRAAVIGGGLACIAAITLIGLFQRSFPRYDSRHPIA</sequence>
<evidence type="ECO:0000256" key="8">
    <source>
        <dbReference type="SAM" id="Phobius"/>
    </source>
</evidence>
<feature type="domain" description="Major facilitator superfamily (MFS) profile" evidence="9">
    <location>
        <begin position="277"/>
        <end position="468"/>
    </location>
</feature>
<name>A0A1I2BZE9_9ACTN</name>
<feature type="transmembrane region" description="Helical" evidence="8">
    <location>
        <begin position="345"/>
        <end position="362"/>
    </location>
</feature>
<dbReference type="SUPFAM" id="SSF103473">
    <property type="entry name" value="MFS general substrate transporter"/>
    <property type="match status" value="1"/>
</dbReference>
<dbReference type="GO" id="GO:0005886">
    <property type="term" value="C:plasma membrane"/>
    <property type="evidence" value="ECO:0007669"/>
    <property type="project" value="UniProtKB-SubCell"/>
</dbReference>
<dbReference type="InterPro" id="IPR020846">
    <property type="entry name" value="MFS_dom"/>
</dbReference>
<keyword evidence="2" id="KW-0813">Transport</keyword>
<feature type="transmembrane region" description="Helical" evidence="8">
    <location>
        <begin position="434"/>
        <end position="454"/>
    </location>
</feature>
<keyword evidence="6 8" id="KW-0472">Membrane</keyword>
<organism evidence="10 11">
    <name type="scientific">Actinacidiphila alni</name>
    <dbReference type="NCBI Taxonomy" id="380248"/>
    <lineage>
        <taxon>Bacteria</taxon>
        <taxon>Bacillati</taxon>
        <taxon>Actinomycetota</taxon>
        <taxon>Actinomycetes</taxon>
        <taxon>Kitasatosporales</taxon>
        <taxon>Streptomycetaceae</taxon>
        <taxon>Actinacidiphila</taxon>
    </lineage>
</organism>
<feature type="compositionally biased region" description="Basic and acidic residues" evidence="7">
    <location>
        <begin position="26"/>
        <end position="38"/>
    </location>
</feature>
<dbReference type="Pfam" id="PF05977">
    <property type="entry name" value="MFS_3"/>
    <property type="match status" value="1"/>
</dbReference>
<dbReference type="InterPro" id="IPR010290">
    <property type="entry name" value="TM_effector"/>
</dbReference>
<evidence type="ECO:0000313" key="10">
    <source>
        <dbReference type="EMBL" id="SFE60690.1"/>
    </source>
</evidence>
<accession>A0A1I2BZE9</accession>
<dbReference type="PANTHER" id="PTHR23513:SF9">
    <property type="entry name" value="ENTEROBACTIN EXPORTER ENTS"/>
    <property type="match status" value="1"/>
</dbReference>
<feature type="transmembrane region" description="Helical" evidence="8">
    <location>
        <begin position="408"/>
        <end position="428"/>
    </location>
</feature>
<evidence type="ECO:0000256" key="4">
    <source>
        <dbReference type="ARBA" id="ARBA00022692"/>
    </source>
</evidence>
<evidence type="ECO:0000256" key="5">
    <source>
        <dbReference type="ARBA" id="ARBA00022989"/>
    </source>
</evidence>
<feature type="transmembrane region" description="Helical" evidence="8">
    <location>
        <begin position="107"/>
        <end position="127"/>
    </location>
</feature>
<dbReference type="Gene3D" id="1.20.1250.20">
    <property type="entry name" value="MFS general substrate transporter like domains"/>
    <property type="match status" value="1"/>
</dbReference>
<keyword evidence="4 8" id="KW-0812">Transmembrane</keyword>
<keyword evidence="3" id="KW-1003">Cell membrane</keyword>
<dbReference type="PANTHER" id="PTHR23513">
    <property type="entry name" value="INTEGRAL MEMBRANE EFFLUX PROTEIN-RELATED"/>
    <property type="match status" value="1"/>
</dbReference>